<feature type="domain" description="Methyltransferase FkbM" evidence="1">
    <location>
        <begin position="119"/>
        <end position="178"/>
    </location>
</feature>
<dbReference type="NCBIfam" id="TIGR01444">
    <property type="entry name" value="fkbM_fam"/>
    <property type="match status" value="1"/>
</dbReference>
<sequence length="249" mass="27105">MKQRVWLAGRDLEFEGDEGDIYFENIAALAQGGGERHLSRFAARHLHGASVCLDVGANIGLTTASLALACPRAQIYAFEASPRKAVRLRRNLSANGLSNATVVACAAAAESGIRAAMDTIDSWSATVSAPIDFIRLNVEGNEAQVLAGAAETLVRDRPVIFMEFNSVAIAFEARRSPLSFAEMIWRLFDVFVVDEDGRLWQRDVRAFVLDNMLRHACIDDIVLDLKPDQDARSIRDALAIEVGAECAAA</sequence>
<proteinExistence type="predicted"/>
<protein>
    <submittedName>
        <fullName evidence="2">Methyltransferase, FkbM family</fullName>
    </submittedName>
</protein>
<name>A0A1I7MTW8_9HYPH</name>
<dbReference type="Proteomes" id="UP000199423">
    <property type="component" value="Unassembled WGS sequence"/>
</dbReference>
<gene>
    <name evidence="2" type="ORF">SAMN04488557_0171</name>
</gene>
<reference evidence="3" key="1">
    <citation type="submission" date="2016-10" db="EMBL/GenBank/DDBJ databases">
        <authorList>
            <person name="Varghese N."/>
            <person name="Submissions S."/>
        </authorList>
    </citation>
    <scope>NUCLEOTIDE SEQUENCE [LARGE SCALE GENOMIC DNA]</scope>
    <source>
        <strain evidence="3">DSM 1565</strain>
    </source>
</reference>
<dbReference type="SUPFAM" id="SSF53335">
    <property type="entry name" value="S-adenosyl-L-methionine-dependent methyltransferases"/>
    <property type="match status" value="1"/>
</dbReference>
<keyword evidence="2" id="KW-0808">Transferase</keyword>
<dbReference type="PANTHER" id="PTHR34203">
    <property type="entry name" value="METHYLTRANSFERASE, FKBM FAMILY PROTEIN"/>
    <property type="match status" value="1"/>
</dbReference>
<dbReference type="GO" id="GO:0008168">
    <property type="term" value="F:methyltransferase activity"/>
    <property type="evidence" value="ECO:0007669"/>
    <property type="project" value="UniProtKB-KW"/>
</dbReference>
<dbReference type="RefSeq" id="WP_092862914.1">
    <property type="nucleotide sequence ID" value="NZ_FPCH01000001.1"/>
</dbReference>
<accession>A0A1I7MTW8</accession>
<dbReference type="InterPro" id="IPR052514">
    <property type="entry name" value="SAM-dependent_MTase"/>
</dbReference>
<dbReference type="AlphaFoldDB" id="A0A1I7MTW8"/>
<dbReference type="Gene3D" id="3.40.50.150">
    <property type="entry name" value="Vaccinia Virus protein VP39"/>
    <property type="match status" value="2"/>
</dbReference>
<dbReference type="STRING" id="51670.SAMN04488557_0171"/>
<evidence type="ECO:0000313" key="3">
    <source>
        <dbReference type="Proteomes" id="UP000199423"/>
    </source>
</evidence>
<evidence type="ECO:0000313" key="2">
    <source>
        <dbReference type="EMBL" id="SFV25827.1"/>
    </source>
</evidence>
<dbReference type="PANTHER" id="PTHR34203:SF15">
    <property type="entry name" value="SLL1173 PROTEIN"/>
    <property type="match status" value="1"/>
</dbReference>
<dbReference type="EMBL" id="FPCH01000001">
    <property type="protein sequence ID" value="SFV25827.1"/>
    <property type="molecule type" value="Genomic_DNA"/>
</dbReference>
<evidence type="ECO:0000259" key="1">
    <source>
        <dbReference type="Pfam" id="PF05050"/>
    </source>
</evidence>
<dbReference type="OrthoDB" id="7542440at2"/>
<keyword evidence="2" id="KW-0489">Methyltransferase</keyword>
<dbReference type="GO" id="GO:0032259">
    <property type="term" value="P:methylation"/>
    <property type="evidence" value="ECO:0007669"/>
    <property type="project" value="UniProtKB-KW"/>
</dbReference>
<dbReference type="Pfam" id="PF05050">
    <property type="entry name" value="Methyltransf_21"/>
    <property type="match status" value="1"/>
</dbReference>
<dbReference type="InterPro" id="IPR006342">
    <property type="entry name" value="FkbM_mtfrase"/>
</dbReference>
<dbReference type="InterPro" id="IPR029063">
    <property type="entry name" value="SAM-dependent_MTases_sf"/>
</dbReference>
<organism evidence="2 3">
    <name type="scientific">Hyphomicrobium facile</name>
    <dbReference type="NCBI Taxonomy" id="51670"/>
    <lineage>
        <taxon>Bacteria</taxon>
        <taxon>Pseudomonadati</taxon>
        <taxon>Pseudomonadota</taxon>
        <taxon>Alphaproteobacteria</taxon>
        <taxon>Hyphomicrobiales</taxon>
        <taxon>Hyphomicrobiaceae</taxon>
        <taxon>Hyphomicrobium</taxon>
    </lineage>
</organism>
<keyword evidence="3" id="KW-1185">Reference proteome</keyword>